<organism evidence="2 3">
    <name type="scientific">Lupinus luteus</name>
    <name type="common">European yellow lupine</name>
    <dbReference type="NCBI Taxonomy" id="3873"/>
    <lineage>
        <taxon>Eukaryota</taxon>
        <taxon>Viridiplantae</taxon>
        <taxon>Streptophyta</taxon>
        <taxon>Embryophyta</taxon>
        <taxon>Tracheophyta</taxon>
        <taxon>Spermatophyta</taxon>
        <taxon>Magnoliopsida</taxon>
        <taxon>eudicotyledons</taxon>
        <taxon>Gunneridae</taxon>
        <taxon>Pentapetalae</taxon>
        <taxon>rosids</taxon>
        <taxon>fabids</taxon>
        <taxon>Fabales</taxon>
        <taxon>Fabaceae</taxon>
        <taxon>Papilionoideae</taxon>
        <taxon>50 kb inversion clade</taxon>
        <taxon>genistoids sensu lato</taxon>
        <taxon>core genistoids</taxon>
        <taxon>Genisteae</taxon>
        <taxon>Lupinus</taxon>
    </lineage>
</organism>
<evidence type="ECO:0000256" key="1">
    <source>
        <dbReference type="SAM" id="MobiDB-lite"/>
    </source>
</evidence>
<feature type="compositionally biased region" description="Polar residues" evidence="1">
    <location>
        <begin position="33"/>
        <end position="63"/>
    </location>
</feature>
<accession>A0AAV1Y705</accession>
<dbReference type="Proteomes" id="UP001497480">
    <property type="component" value="Unassembled WGS sequence"/>
</dbReference>
<sequence>MDNVMIISSPSAISKYKVWSSRQSRLNGKEARSSLQDELSSGKHTGSSDVSPKSSAGNSGPLSLQSTEYKICNETEVLAYVSTQTEENDYRPDIQKTCTRGVSTDDGSAEPECNRICGAEEPQVKDGSEICKGCAL</sequence>
<reference evidence="2 3" key="1">
    <citation type="submission" date="2024-03" db="EMBL/GenBank/DDBJ databases">
        <authorList>
            <person name="Martinez-Hernandez J."/>
        </authorList>
    </citation>
    <scope>NUCLEOTIDE SEQUENCE [LARGE SCALE GENOMIC DNA]</scope>
</reference>
<evidence type="ECO:0000313" key="2">
    <source>
        <dbReference type="EMBL" id="CAL0329762.1"/>
    </source>
</evidence>
<evidence type="ECO:0000313" key="3">
    <source>
        <dbReference type="Proteomes" id="UP001497480"/>
    </source>
</evidence>
<protein>
    <submittedName>
        <fullName evidence="2">Uncharacterized protein</fullName>
    </submittedName>
</protein>
<gene>
    <name evidence="2" type="ORF">LLUT_LOCUS30822</name>
</gene>
<dbReference type="EMBL" id="CAXHTB010000022">
    <property type="protein sequence ID" value="CAL0329762.1"/>
    <property type="molecule type" value="Genomic_DNA"/>
</dbReference>
<comment type="caution">
    <text evidence="2">The sequence shown here is derived from an EMBL/GenBank/DDBJ whole genome shotgun (WGS) entry which is preliminary data.</text>
</comment>
<dbReference type="AlphaFoldDB" id="A0AAV1Y705"/>
<keyword evidence="3" id="KW-1185">Reference proteome</keyword>
<name>A0AAV1Y705_LUPLU</name>
<feature type="region of interest" description="Disordered" evidence="1">
    <location>
        <begin position="24"/>
        <end position="63"/>
    </location>
</feature>
<proteinExistence type="predicted"/>